<feature type="repeat" description="TPR" evidence="1">
    <location>
        <begin position="63"/>
        <end position="96"/>
    </location>
</feature>
<dbReference type="PANTHER" id="PTHR12558">
    <property type="entry name" value="CELL DIVISION CYCLE 16,23,27"/>
    <property type="match status" value="1"/>
</dbReference>
<gene>
    <name evidence="3" type="ORF">GCM10011585_08150</name>
</gene>
<reference evidence="3" key="2">
    <citation type="submission" date="2020-09" db="EMBL/GenBank/DDBJ databases">
        <authorList>
            <person name="Sun Q."/>
            <person name="Zhou Y."/>
        </authorList>
    </citation>
    <scope>NUCLEOTIDE SEQUENCE</scope>
    <source>
        <strain evidence="3">CGMCC 1.12997</strain>
    </source>
</reference>
<name>A0A917M144_9BACT</name>
<organism evidence="3 4">
    <name type="scientific">Edaphobacter dinghuensis</name>
    <dbReference type="NCBI Taxonomy" id="1560005"/>
    <lineage>
        <taxon>Bacteria</taxon>
        <taxon>Pseudomonadati</taxon>
        <taxon>Acidobacteriota</taxon>
        <taxon>Terriglobia</taxon>
        <taxon>Terriglobales</taxon>
        <taxon>Acidobacteriaceae</taxon>
        <taxon>Edaphobacter</taxon>
    </lineage>
</organism>
<reference evidence="3" key="1">
    <citation type="journal article" date="2014" name="Int. J. Syst. Evol. Microbiol.">
        <title>Complete genome sequence of Corynebacterium casei LMG S-19264T (=DSM 44701T), isolated from a smear-ripened cheese.</title>
        <authorList>
            <consortium name="US DOE Joint Genome Institute (JGI-PGF)"/>
            <person name="Walter F."/>
            <person name="Albersmeier A."/>
            <person name="Kalinowski J."/>
            <person name="Ruckert C."/>
        </authorList>
    </citation>
    <scope>NUCLEOTIDE SEQUENCE</scope>
    <source>
        <strain evidence="3">CGMCC 1.12997</strain>
    </source>
</reference>
<keyword evidence="2" id="KW-0732">Signal</keyword>
<evidence type="ECO:0008006" key="5">
    <source>
        <dbReference type="Google" id="ProtNLM"/>
    </source>
</evidence>
<dbReference type="InterPro" id="IPR019734">
    <property type="entry name" value="TPR_rpt"/>
</dbReference>
<feature type="signal peptide" evidence="2">
    <location>
        <begin position="1"/>
        <end position="21"/>
    </location>
</feature>
<dbReference type="SUPFAM" id="SSF48452">
    <property type="entry name" value="TPR-like"/>
    <property type="match status" value="2"/>
</dbReference>
<evidence type="ECO:0000313" key="4">
    <source>
        <dbReference type="Proteomes" id="UP000647241"/>
    </source>
</evidence>
<dbReference type="AlphaFoldDB" id="A0A917M144"/>
<feature type="repeat" description="TPR" evidence="1">
    <location>
        <begin position="131"/>
        <end position="164"/>
    </location>
</feature>
<dbReference type="EMBL" id="BMGT01000001">
    <property type="protein sequence ID" value="GGG68550.1"/>
    <property type="molecule type" value="Genomic_DNA"/>
</dbReference>
<keyword evidence="4" id="KW-1185">Reference proteome</keyword>
<accession>A0A917M144</accession>
<protein>
    <recommendedName>
        <fullName evidence="5">Tetratricopeptide repeat protein</fullName>
    </recommendedName>
</protein>
<dbReference type="Pfam" id="PF13432">
    <property type="entry name" value="TPR_16"/>
    <property type="match status" value="3"/>
</dbReference>
<sequence>MKSCLTILFLSLLALPNLVLGQQRQDDALASLLASAQHAQASADYATAVNDYTQAVKLRPDIPELWANLGLMQHEMKRYAEAARSFQQALRLKPSLYVPNLFMGMDYIRMGKTQEAVPYLLRAEKMNSADSLPPLTLGRAYTTLDKFLPAAHAYQRAIKLDPQKSEAWFGLGIVRLDQVEEAARRMSGEFPNSSFAKALYAESLVKQARYKEAATSYKSALVAEPQPPCIHAELGLLWLKQGDAGQAETEFKAEQKKGNSCSLATLGQARLQMDSGSDEDAFKLLDDLWRRDRGFLQANASVLIDGLVPERAEEFQRFLMQKQVAGAIGPDAYQLLSSILRGQSQPANESLSRLGATKLPVQENYLAGRYGQCAAQLQESLVTKDAGRLQTLSACAYFTGDYELAADGSASLAAVAPHSATALYWSIKANERLAFIALDKFQQLEPNSARSHLLLGDIYRQRQRFDDAQAEYRKALAADPNDLAALLGLASAYLGNGNTEKTIQVAQSGLNQAPNDAELNLVMGEALVSGHQYADAEPFLLKSLAAKSQMLPHVHALLGQVYAEAGKTQQAIEELKLGLPSDQDGSLHYQLARLYRKTGDTKAAAEAIDQMKVIQQQYRQGAVVALQDSRSSALDDGP</sequence>
<evidence type="ECO:0000256" key="2">
    <source>
        <dbReference type="SAM" id="SignalP"/>
    </source>
</evidence>
<dbReference type="Pfam" id="PF14559">
    <property type="entry name" value="TPR_19"/>
    <property type="match status" value="1"/>
</dbReference>
<dbReference type="InterPro" id="IPR011990">
    <property type="entry name" value="TPR-like_helical_dom_sf"/>
</dbReference>
<feature type="repeat" description="TPR" evidence="1">
    <location>
        <begin position="449"/>
        <end position="482"/>
    </location>
</feature>
<evidence type="ECO:0000313" key="3">
    <source>
        <dbReference type="EMBL" id="GGG68550.1"/>
    </source>
</evidence>
<dbReference type="Gene3D" id="1.25.40.10">
    <property type="entry name" value="Tetratricopeptide repeat domain"/>
    <property type="match status" value="3"/>
</dbReference>
<keyword evidence="1" id="KW-0802">TPR repeat</keyword>
<comment type="caution">
    <text evidence="3">The sequence shown here is derived from an EMBL/GenBank/DDBJ whole genome shotgun (WGS) entry which is preliminary data.</text>
</comment>
<feature type="chain" id="PRO_5038077681" description="Tetratricopeptide repeat protein" evidence="2">
    <location>
        <begin position="22"/>
        <end position="638"/>
    </location>
</feature>
<proteinExistence type="predicted"/>
<dbReference type="PROSITE" id="PS50005">
    <property type="entry name" value="TPR"/>
    <property type="match status" value="3"/>
</dbReference>
<dbReference type="Proteomes" id="UP000647241">
    <property type="component" value="Unassembled WGS sequence"/>
</dbReference>
<dbReference type="SMART" id="SM00028">
    <property type="entry name" value="TPR"/>
    <property type="match status" value="9"/>
</dbReference>
<dbReference type="PANTHER" id="PTHR12558:SF13">
    <property type="entry name" value="CELL DIVISION CYCLE PROTEIN 27 HOMOLOG"/>
    <property type="match status" value="1"/>
</dbReference>
<evidence type="ECO:0000256" key="1">
    <source>
        <dbReference type="PROSITE-ProRule" id="PRU00339"/>
    </source>
</evidence>
<dbReference type="Pfam" id="PF13181">
    <property type="entry name" value="TPR_8"/>
    <property type="match status" value="1"/>
</dbReference>
<dbReference type="PROSITE" id="PS50293">
    <property type="entry name" value="TPR_REGION"/>
    <property type="match status" value="2"/>
</dbReference>